<accession>A0A368Z3R6</accession>
<keyword evidence="2" id="KW-0560">Oxidoreductase</keyword>
<dbReference type="Proteomes" id="UP000253345">
    <property type="component" value="Unassembled WGS sequence"/>
</dbReference>
<dbReference type="PANTHER" id="PTHR11709">
    <property type="entry name" value="MULTI-COPPER OXIDASE"/>
    <property type="match status" value="1"/>
</dbReference>
<dbReference type="SUPFAM" id="SSF49503">
    <property type="entry name" value="Cupredoxins"/>
    <property type="match status" value="3"/>
</dbReference>
<dbReference type="CDD" id="cd13900">
    <property type="entry name" value="CuRO_3_Tth-MCO_like"/>
    <property type="match status" value="1"/>
</dbReference>
<dbReference type="AlphaFoldDB" id="A0A368Z3R6"/>
<dbReference type="PANTHER" id="PTHR11709:SF2">
    <property type="entry name" value="MULTICOPPER OXIDASE LPR1"/>
    <property type="match status" value="1"/>
</dbReference>
<evidence type="ECO:0000256" key="1">
    <source>
        <dbReference type="ARBA" id="ARBA00022723"/>
    </source>
</evidence>
<feature type="domain" description="Plastocyanin-like" evidence="4">
    <location>
        <begin position="133"/>
        <end position="205"/>
    </location>
</feature>
<gene>
    <name evidence="5" type="ORF">DFP89_103104</name>
</gene>
<dbReference type="InterPro" id="IPR011707">
    <property type="entry name" value="Cu-oxidase-like_N"/>
</dbReference>
<comment type="caution">
    <text evidence="5">The sequence shown here is derived from an EMBL/GenBank/DDBJ whole genome shotgun (WGS) entry which is preliminary data.</text>
</comment>
<proteinExistence type="predicted"/>
<dbReference type="PROSITE" id="PS00079">
    <property type="entry name" value="MULTICOPPER_OXIDASE1"/>
    <property type="match status" value="1"/>
</dbReference>
<dbReference type="RefSeq" id="WP_114348183.1">
    <property type="nucleotide sequence ID" value="NZ_QPJL01000003.1"/>
</dbReference>
<dbReference type="InterPro" id="IPR045087">
    <property type="entry name" value="Cu-oxidase_fam"/>
</dbReference>
<organism evidence="5 6">
    <name type="scientific">Paracoccus lutimaris</name>
    <dbReference type="NCBI Taxonomy" id="1490030"/>
    <lineage>
        <taxon>Bacteria</taxon>
        <taxon>Pseudomonadati</taxon>
        <taxon>Pseudomonadota</taxon>
        <taxon>Alphaproteobacteria</taxon>
        <taxon>Rhodobacterales</taxon>
        <taxon>Paracoccaceae</taxon>
        <taxon>Paracoccus</taxon>
    </lineage>
</organism>
<dbReference type="InterPro" id="IPR002355">
    <property type="entry name" value="Cu_oxidase_Cu_BS"/>
</dbReference>
<dbReference type="Pfam" id="PF07731">
    <property type="entry name" value="Cu-oxidase_2"/>
    <property type="match status" value="1"/>
</dbReference>
<feature type="domain" description="Plastocyanin-like" evidence="3">
    <location>
        <begin position="477"/>
        <end position="619"/>
    </location>
</feature>
<dbReference type="EMBL" id="QPJL01000003">
    <property type="protein sequence ID" value="RCW87100.1"/>
    <property type="molecule type" value="Genomic_DNA"/>
</dbReference>
<evidence type="ECO:0000259" key="4">
    <source>
        <dbReference type="Pfam" id="PF07732"/>
    </source>
</evidence>
<evidence type="ECO:0000313" key="5">
    <source>
        <dbReference type="EMBL" id="RCW87100.1"/>
    </source>
</evidence>
<dbReference type="Pfam" id="PF07732">
    <property type="entry name" value="Cu-oxidase_3"/>
    <property type="match status" value="1"/>
</dbReference>
<evidence type="ECO:0000259" key="3">
    <source>
        <dbReference type="Pfam" id="PF07731"/>
    </source>
</evidence>
<dbReference type="GO" id="GO:0016491">
    <property type="term" value="F:oxidoreductase activity"/>
    <property type="evidence" value="ECO:0007669"/>
    <property type="project" value="UniProtKB-KW"/>
</dbReference>
<dbReference type="Gene3D" id="2.60.40.420">
    <property type="entry name" value="Cupredoxins - blue copper proteins"/>
    <property type="match status" value="3"/>
</dbReference>
<dbReference type="InterPro" id="IPR011706">
    <property type="entry name" value="Cu-oxidase_C"/>
</dbReference>
<sequence>MIGRFVSLGFMLLGTQAAFGQEMRTIENPAVFTANPVSLHATTDEVAGFDMQLTYVERQIYNPANGEFQKLHLRGYVDAKATTPPGPDAPIVSPTIFAHPGQTVRLTLHNQLPADPSCGHVPDGNINIPHCFNGTNMHAHGLWVNPSGNGDNVLISLRPGVSFQYEYNIPEDHPAGTYWYHPHLHGSTALQVSSGMAGALIISGDRKPSSSANGDIDTLLIDDAGAPIRNRVLLFQQIQYACGTNPDGTPNYDCKPDQTGSIESYDQFGPGSWDASGRYTSINGRVLGDFDPATVGAVERWRLIHAGVRDTINFEIRPKIGDAEPENLTAQQNDSWIEKNCGPKTLNYHLIAQDGLTMSAAQTRMETILQPGYRADLLVVFPTAGEYCVIDAPSPSAANINQGPPNRRLLALVTAQDGTAVSEDLGSYLTKWLVAATKRNMPQDIAETVANDLRDGLKLTRFVPHPDIGASEVTGTQELVFNIDTSIPHKTVFQIDGQPYAADRIDRTLMLGGVDEWKLSSNFVSHPFHIHVNPFQVVSILDANGNDVSAAAASDAGDPQYPGLKGVWKDTLMVKNLGTSPKGKYTITIRTRYQRYIGEFVLHCHILDHEDQGMMQNIRIAIPDGTGGVVGNHH</sequence>
<dbReference type="PROSITE" id="PS00080">
    <property type="entry name" value="MULTICOPPER_OXIDASE2"/>
    <property type="match status" value="1"/>
</dbReference>
<reference evidence="5 6" key="1">
    <citation type="submission" date="2018-07" db="EMBL/GenBank/DDBJ databases">
        <title>Genomic Encyclopedia of Type Strains, Phase III (KMG-III): the genomes of soil and plant-associated and newly described type strains.</title>
        <authorList>
            <person name="Whitman W."/>
        </authorList>
    </citation>
    <scope>NUCLEOTIDE SEQUENCE [LARGE SCALE GENOMIC DNA]</scope>
    <source>
        <strain evidence="5 6">CECT 8525</strain>
    </source>
</reference>
<dbReference type="InterPro" id="IPR033138">
    <property type="entry name" value="Cu_oxidase_CS"/>
</dbReference>
<evidence type="ECO:0000313" key="6">
    <source>
        <dbReference type="Proteomes" id="UP000253345"/>
    </source>
</evidence>
<protein>
    <submittedName>
        <fullName evidence="5">FtsP/CotA-like multicopper oxidase with cupredoxin domain</fullName>
    </submittedName>
</protein>
<keyword evidence="6" id="KW-1185">Reference proteome</keyword>
<dbReference type="OrthoDB" id="9757546at2"/>
<name>A0A368Z3R6_9RHOB</name>
<dbReference type="InterPro" id="IPR008972">
    <property type="entry name" value="Cupredoxin"/>
</dbReference>
<dbReference type="GO" id="GO:0005507">
    <property type="term" value="F:copper ion binding"/>
    <property type="evidence" value="ECO:0007669"/>
    <property type="project" value="InterPro"/>
</dbReference>
<evidence type="ECO:0000256" key="2">
    <source>
        <dbReference type="ARBA" id="ARBA00023002"/>
    </source>
</evidence>
<keyword evidence="1" id="KW-0479">Metal-binding</keyword>
<dbReference type="CDD" id="cd13853">
    <property type="entry name" value="CuRO_1_Tth-MCO_like"/>
    <property type="match status" value="1"/>
</dbReference>